<dbReference type="GO" id="GO:0008408">
    <property type="term" value="F:3'-5' exonuclease activity"/>
    <property type="evidence" value="ECO:0007669"/>
    <property type="project" value="InterPro"/>
</dbReference>
<dbReference type="GO" id="GO:0006260">
    <property type="term" value="P:DNA replication"/>
    <property type="evidence" value="ECO:0007669"/>
    <property type="project" value="UniProtKB-KW"/>
</dbReference>
<dbReference type="Pfam" id="PF14579">
    <property type="entry name" value="HHH_6"/>
    <property type="match status" value="1"/>
</dbReference>
<comment type="catalytic activity">
    <reaction evidence="10">
        <text>DNA(n) + a 2'-deoxyribonucleoside 5'-triphosphate = DNA(n+1) + diphosphate</text>
        <dbReference type="Rhea" id="RHEA:22508"/>
        <dbReference type="Rhea" id="RHEA-COMP:17339"/>
        <dbReference type="Rhea" id="RHEA-COMP:17340"/>
        <dbReference type="ChEBI" id="CHEBI:33019"/>
        <dbReference type="ChEBI" id="CHEBI:61560"/>
        <dbReference type="ChEBI" id="CHEBI:173112"/>
        <dbReference type="EC" id="2.7.7.7"/>
    </reaction>
</comment>
<dbReference type="Pfam" id="PF01336">
    <property type="entry name" value="tRNA_anti-codon"/>
    <property type="match status" value="1"/>
</dbReference>
<dbReference type="InterPro" id="IPR004013">
    <property type="entry name" value="PHP_dom"/>
</dbReference>
<feature type="domain" description="Polymerase/histidinol phosphatase N-terminal" evidence="12">
    <location>
        <begin position="32"/>
        <end position="99"/>
    </location>
</feature>
<dbReference type="InterPro" id="IPR012340">
    <property type="entry name" value="NA-bd_OB-fold"/>
</dbReference>
<dbReference type="InterPro" id="IPR004805">
    <property type="entry name" value="DnaE2/DnaE/PolC"/>
</dbReference>
<keyword evidence="14" id="KW-1185">Reference proteome</keyword>
<comment type="similarity">
    <text evidence="2">Belongs to the DNA polymerase type-C family. DnaE subfamily.</text>
</comment>
<dbReference type="GO" id="GO:0005737">
    <property type="term" value="C:cytoplasm"/>
    <property type="evidence" value="ECO:0007669"/>
    <property type="project" value="UniProtKB-SubCell"/>
</dbReference>
<dbReference type="SUPFAM" id="SSF89550">
    <property type="entry name" value="PHP domain-like"/>
    <property type="match status" value="1"/>
</dbReference>
<dbReference type="CDD" id="cd12113">
    <property type="entry name" value="PHP_PolIIIA_DnaE3"/>
    <property type="match status" value="1"/>
</dbReference>
<organism evidence="13 14">
    <name type="scientific">Clostridium putrefaciens</name>
    <dbReference type="NCBI Taxonomy" id="99675"/>
    <lineage>
        <taxon>Bacteria</taxon>
        <taxon>Bacillati</taxon>
        <taxon>Bacillota</taxon>
        <taxon>Clostridia</taxon>
        <taxon>Eubacteriales</taxon>
        <taxon>Clostridiaceae</taxon>
        <taxon>Clostridium</taxon>
    </lineage>
</organism>
<dbReference type="InterPro" id="IPR011708">
    <property type="entry name" value="DNA_pol3_alpha_NTPase_dom"/>
</dbReference>
<evidence type="ECO:0000256" key="4">
    <source>
        <dbReference type="ARBA" id="ARBA00019114"/>
    </source>
</evidence>
<reference evidence="13 14" key="1">
    <citation type="submission" date="2018-06" db="EMBL/GenBank/DDBJ databases">
        <authorList>
            <consortium name="Pathogen Informatics"/>
            <person name="Doyle S."/>
        </authorList>
    </citation>
    <scope>NUCLEOTIDE SEQUENCE [LARGE SCALE GENOMIC DNA]</scope>
    <source>
        <strain evidence="13 14">NCTC9836</strain>
    </source>
</reference>
<dbReference type="EC" id="2.7.7.7" evidence="3"/>
<gene>
    <name evidence="13" type="primary">dnaE</name>
    <name evidence="13" type="ORF">NCTC9836_00503</name>
</gene>
<name>A0A381J6X7_9CLOT</name>
<dbReference type="Gene3D" id="2.40.50.140">
    <property type="entry name" value="Nucleic acid-binding proteins"/>
    <property type="match status" value="1"/>
</dbReference>
<keyword evidence="7" id="KW-0235">DNA replication</keyword>
<dbReference type="NCBIfam" id="NF005298">
    <property type="entry name" value="PRK06826.1"/>
    <property type="match status" value="1"/>
</dbReference>
<comment type="subcellular location">
    <subcellularLocation>
        <location evidence="1">Cytoplasm</location>
    </subcellularLocation>
</comment>
<dbReference type="GO" id="GO:0003676">
    <property type="term" value="F:nucleic acid binding"/>
    <property type="evidence" value="ECO:0007669"/>
    <property type="project" value="InterPro"/>
</dbReference>
<dbReference type="InterPro" id="IPR029460">
    <property type="entry name" value="DNAPol_HHH"/>
</dbReference>
<accession>A0A381J6X7</accession>
<feature type="region of interest" description="Disordered" evidence="11">
    <location>
        <begin position="1"/>
        <end position="22"/>
    </location>
</feature>
<dbReference type="GO" id="GO:0003887">
    <property type="term" value="F:DNA-directed DNA polymerase activity"/>
    <property type="evidence" value="ECO:0007669"/>
    <property type="project" value="UniProtKB-KW"/>
</dbReference>
<dbReference type="InterPro" id="IPR004365">
    <property type="entry name" value="NA-bd_OB_tRNA"/>
</dbReference>
<dbReference type="CDD" id="cd04485">
    <property type="entry name" value="DnaE_OBF"/>
    <property type="match status" value="1"/>
</dbReference>
<dbReference type="InterPro" id="IPR016195">
    <property type="entry name" value="Pol/histidinol_Pase-like"/>
</dbReference>
<dbReference type="Proteomes" id="UP000254664">
    <property type="component" value="Unassembled WGS sequence"/>
</dbReference>
<proteinExistence type="inferred from homology"/>
<evidence type="ECO:0000256" key="6">
    <source>
        <dbReference type="ARBA" id="ARBA00022695"/>
    </source>
</evidence>
<evidence type="ECO:0000256" key="7">
    <source>
        <dbReference type="ARBA" id="ARBA00022705"/>
    </source>
</evidence>
<comment type="function">
    <text evidence="9">DNA polymerase III is a complex, multichain enzyme responsible for most of the replicative synthesis in bacteria. This DNA polymerase also exhibits 3' to 5' exonuclease activity. The alpha chain is the DNA polymerase.</text>
</comment>
<protein>
    <recommendedName>
        <fullName evidence="4">DNA polymerase III subunit alpha</fullName>
        <ecNumber evidence="3">2.7.7.7</ecNumber>
    </recommendedName>
</protein>
<evidence type="ECO:0000259" key="12">
    <source>
        <dbReference type="SMART" id="SM00481"/>
    </source>
</evidence>
<evidence type="ECO:0000256" key="10">
    <source>
        <dbReference type="ARBA" id="ARBA00049244"/>
    </source>
</evidence>
<evidence type="ECO:0000256" key="11">
    <source>
        <dbReference type="SAM" id="MobiDB-lite"/>
    </source>
</evidence>
<dbReference type="InterPro" id="IPR003141">
    <property type="entry name" value="Pol/His_phosphatase_N"/>
</dbReference>
<dbReference type="SMART" id="SM00481">
    <property type="entry name" value="POLIIIAc"/>
    <property type="match status" value="1"/>
</dbReference>
<dbReference type="InterPro" id="IPR040982">
    <property type="entry name" value="DNA_pol3_finger"/>
</dbReference>
<dbReference type="Gene3D" id="1.10.10.1600">
    <property type="entry name" value="Bacterial DNA polymerase III alpha subunit, thumb domain"/>
    <property type="match status" value="1"/>
</dbReference>
<sequence>MKYSILEEKDTEDSLEKGKEKHNEVSTKKQFCHLHLHTGYSLLDGSGKIPNIIEKAKELGMESIAITDHGVMYGCVEFYKAAKDAGIKPILGCEVYVVAKSLGLKKADEENETHHLVLLVKNEVGYENLMKIVSKASIEGFYYKPRIDHDYLKEHSDGLIALSACLGGEVQSYILRENKVKATKTALFYKETFKDGFYLELQYHGIDDQRRVNKELIEMSKELNIPLVATNDVHYINREDSKSHDVLLCIQTAKTIQEENRMKYPSDQFYLKSPEEMWREFAYVKEALENTVKIAAQCNFDYEFHKSKLPKFPLEEGVDPFEYLKETCYKGLASRYQIFSETEGESFSLKRIYEIAEESENAREYVERLDYELQVINQMGYIDYFLIVWDFIRFAVENSIPTGPGRGSAAGSLVAYTLGITKIDPIRYGLIFERFLNPERISMPDIDSDFCYERRQDIIDYVVDKYGKDNVSQIITFGTMAARACIRDVGRAMSYSYQEVDKIAKMIPTVLNITIDKALDLNPELKDAYDKDIRVKELIDVSRSLEGLPRHSSTHAAGVVIASQPLVNYVPLQKNEEMIVTQFTMGTLEELGLLKMDFLGLRTLTVMRDTVDMIRVNRGIEIDIDKLEFEDKEVYKMIGEGKTVGVFQLESAGMTNFMKELRPDSLEDIIAGISLYRPGPMAEIPRYIESKKNPEKLVYETPELESILDVTYGVMVYQEQVMEIVRKLAGYSMGRSDLVRRAMSKKKHKVMEEERHNFINGVVDESGNIEVPGCVRNGISKEAANKIFDQMMDFASYAFNKSHAAAYAVIGYQTAYFMKYYPVEYIAAMLNSIMGISEKVSGYIRFAESIGIQVLSPDINESYGKFTVKGDTIRFGLGSVKNVGLNVVNGIVKSREKKGRFISLYDFCNKMEVSSINKRASESLIKAGAFDGFKTFRSQMLAVNEKMLDGISNQKKKNIEGQVSLFSTFDNTEEQFQIKYPNIKEFDKKYILAMEKEMTGLYLTGHPLDEYEKSLNLQTSTNIAKIFSDYDETYGENAIIENTSVDLLESIEDSNINKIIADTLKDGDRVSIGGIISDFNRKITRNNAMMAFIKLEDLTGVIECIVFPKAYERLTSLIDMDSLIVIKGRLVMNEDEDPKIICEQIIPLEKVDSSKLYIMVEDEKTARNIIKDLKTIMFKFTGNTPVYLFAAKERTSFRLSRDAWIDLDTEIVGILREKFGEDRVKIT</sequence>
<evidence type="ECO:0000313" key="14">
    <source>
        <dbReference type="Proteomes" id="UP000254664"/>
    </source>
</evidence>
<evidence type="ECO:0000256" key="8">
    <source>
        <dbReference type="ARBA" id="ARBA00022932"/>
    </source>
</evidence>
<dbReference type="Pfam" id="PF02811">
    <property type="entry name" value="PHP"/>
    <property type="match status" value="1"/>
</dbReference>
<evidence type="ECO:0000256" key="5">
    <source>
        <dbReference type="ARBA" id="ARBA00022679"/>
    </source>
</evidence>
<evidence type="ECO:0000256" key="1">
    <source>
        <dbReference type="ARBA" id="ARBA00004496"/>
    </source>
</evidence>
<dbReference type="AlphaFoldDB" id="A0A381J6X7"/>
<dbReference type="Gene3D" id="1.10.150.870">
    <property type="match status" value="1"/>
</dbReference>
<dbReference type="PANTHER" id="PTHR32294:SF0">
    <property type="entry name" value="DNA POLYMERASE III SUBUNIT ALPHA"/>
    <property type="match status" value="1"/>
</dbReference>
<dbReference type="PANTHER" id="PTHR32294">
    <property type="entry name" value="DNA POLYMERASE III SUBUNIT ALPHA"/>
    <property type="match status" value="1"/>
</dbReference>
<evidence type="ECO:0000256" key="3">
    <source>
        <dbReference type="ARBA" id="ARBA00012417"/>
    </source>
</evidence>
<dbReference type="NCBIfam" id="NF004226">
    <property type="entry name" value="PRK05673.1"/>
    <property type="match status" value="1"/>
</dbReference>
<keyword evidence="6 13" id="KW-0548">Nucleotidyltransferase</keyword>
<dbReference type="NCBIfam" id="TIGR00594">
    <property type="entry name" value="polc"/>
    <property type="match status" value="1"/>
</dbReference>
<dbReference type="Gene3D" id="3.20.20.140">
    <property type="entry name" value="Metal-dependent hydrolases"/>
    <property type="match status" value="1"/>
</dbReference>
<keyword evidence="5 13" id="KW-0808">Transferase</keyword>
<dbReference type="Pfam" id="PF17657">
    <property type="entry name" value="DNA_pol3_finger"/>
    <property type="match status" value="1"/>
</dbReference>
<dbReference type="InterPro" id="IPR041931">
    <property type="entry name" value="DNA_pol3_alpha_thumb_dom"/>
</dbReference>
<keyword evidence="8" id="KW-0239">DNA-directed DNA polymerase</keyword>
<dbReference type="EMBL" id="UFWZ01000001">
    <property type="protein sequence ID" value="SUY45907.1"/>
    <property type="molecule type" value="Genomic_DNA"/>
</dbReference>
<evidence type="ECO:0000256" key="9">
    <source>
        <dbReference type="ARBA" id="ARBA00025611"/>
    </source>
</evidence>
<dbReference type="Pfam" id="PF07733">
    <property type="entry name" value="DNA_pol3_alpha"/>
    <property type="match status" value="1"/>
</dbReference>
<evidence type="ECO:0000256" key="2">
    <source>
        <dbReference type="ARBA" id="ARBA00009496"/>
    </source>
</evidence>
<evidence type="ECO:0000313" key="13">
    <source>
        <dbReference type="EMBL" id="SUY45907.1"/>
    </source>
</evidence>